<evidence type="ECO:0000313" key="3">
    <source>
        <dbReference type="Proteomes" id="UP000016923"/>
    </source>
</evidence>
<evidence type="ECO:0000313" key="2">
    <source>
        <dbReference type="EMBL" id="EPE07920.1"/>
    </source>
</evidence>
<feature type="compositionally biased region" description="Basic and acidic residues" evidence="1">
    <location>
        <begin position="429"/>
        <end position="445"/>
    </location>
</feature>
<feature type="compositionally biased region" description="Basic and acidic residues" evidence="1">
    <location>
        <begin position="543"/>
        <end position="562"/>
    </location>
</feature>
<dbReference type="eggNOG" id="ENOG502SF08">
    <property type="taxonomic scope" value="Eukaryota"/>
</dbReference>
<dbReference type="Gene3D" id="3.40.50.1110">
    <property type="entry name" value="SGNH hydrolase"/>
    <property type="match status" value="1"/>
</dbReference>
<gene>
    <name evidence="2" type="ORF">F503_00642</name>
</gene>
<evidence type="ECO:0000256" key="1">
    <source>
        <dbReference type="SAM" id="MobiDB-lite"/>
    </source>
</evidence>
<accession>S3D3J6</accession>
<dbReference type="OrthoDB" id="5278722at2759"/>
<reference evidence="2 3" key="1">
    <citation type="journal article" date="2013" name="BMC Genomics">
        <title>The genome and transcriptome of the pine saprophyte Ophiostoma piceae, and a comparison with the bark beetle-associated pine pathogen Grosmannia clavigera.</title>
        <authorList>
            <person name="Haridas S."/>
            <person name="Wang Y."/>
            <person name="Lim L."/>
            <person name="Massoumi Alamouti S."/>
            <person name="Jackman S."/>
            <person name="Docking R."/>
            <person name="Robertson G."/>
            <person name="Birol I."/>
            <person name="Bohlmann J."/>
            <person name="Breuil C."/>
        </authorList>
    </citation>
    <scope>NUCLEOTIDE SEQUENCE [LARGE SCALE GENOMIC DNA]</scope>
    <source>
        <strain evidence="2 3">UAMH 11346</strain>
    </source>
</reference>
<dbReference type="EMBL" id="KE148150">
    <property type="protein sequence ID" value="EPE07920.1"/>
    <property type="molecule type" value="Genomic_DNA"/>
</dbReference>
<protein>
    <submittedName>
        <fullName evidence="2">Uncharacterized protein</fullName>
    </submittedName>
</protein>
<sequence length="648" mass="71589">MPGAGSPDMSPTRYDNPTRSRSSSSYGTTAFLNFFFHRVTRSGPRLLLYLALLLASSLLVTKLLPTGISDSIATSTGHLWKLRPGLGGSGSNSGSGSSRVVLPPGENNEYDALAGGGLRIVVFGENDIATSMLQNIPSNIVLGSSNGTTWTRELCTELGCTTYLSYVPEVDEPRRSLTSNPLYGAVTDDIVREAKGATPANDYTYVKETYPISWEAADLYAQVSRFINQPAPRRAPKESVFVFSFGMWDVWSLAAFPYSHAEGIINILVSDIFQNIETLYDAAHDPESIAYSNYTSTPLEEVAINATLLHEADSNNKHTTRSSKSDLIWDDAGSDPFRVIVPLLFDPSLVPGWHLSRPDAPVLHTKPEQLRNAVRLTKRWNDYVLNEMENWTKKGVEFVHPEDRPKVDAAANNGENKDGEKAAPPNISGRDEPAPENTEAEKTESAENSENAEGSESTETKAETIVRPGQPMLLRDGIVFRMSDYVMDVIIDGQMKKTGLTDRKSFGKFFNAESYLEVDKPCLMPSSVGISPESKKISTKMHTVQEQREKAEAEVKPEEKSQNKPTKRSTAKKSAPSRLALEMCERPDRHLFFTPFSLGQRAIEEVGRMSAALVRANRGTRLEWEKVSRDSNGANRSPGSWKVYFMPS</sequence>
<feature type="compositionally biased region" description="Low complexity" evidence="1">
    <location>
        <begin position="446"/>
        <end position="457"/>
    </location>
</feature>
<dbReference type="HOGENOM" id="CLU_032510_0_0_1"/>
<dbReference type="AlphaFoldDB" id="S3D3J6"/>
<dbReference type="OMA" id="NDHLFYD"/>
<name>S3D3J6_OPHP1</name>
<dbReference type="STRING" id="1262450.S3D3J6"/>
<organism evidence="2 3">
    <name type="scientific">Ophiostoma piceae (strain UAMH 11346)</name>
    <name type="common">Sap stain fungus</name>
    <dbReference type="NCBI Taxonomy" id="1262450"/>
    <lineage>
        <taxon>Eukaryota</taxon>
        <taxon>Fungi</taxon>
        <taxon>Dikarya</taxon>
        <taxon>Ascomycota</taxon>
        <taxon>Pezizomycotina</taxon>
        <taxon>Sordariomycetes</taxon>
        <taxon>Sordariomycetidae</taxon>
        <taxon>Ophiostomatales</taxon>
        <taxon>Ophiostomataceae</taxon>
        <taxon>Ophiostoma</taxon>
    </lineage>
</organism>
<proteinExistence type="predicted"/>
<feature type="region of interest" description="Disordered" evidence="1">
    <location>
        <begin position="402"/>
        <end position="468"/>
    </location>
</feature>
<dbReference type="InterPro" id="IPR036514">
    <property type="entry name" value="SGNH_hydro_sf"/>
</dbReference>
<feature type="region of interest" description="Disordered" evidence="1">
    <location>
        <begin position="1"/>
        <end position="24"/>
    </location>
</feature>
<dbReference type="Proteomes" id="UP000016923">
    <property type="component" value="Unassembled WGS sequence"/>
</dbReference>
<keyword evidence="3" id="KW-1185">Reference proteome</keyword>
<feature type="region of interest" description="Disordered" evidence="1">
    <location>
        <begin position="533"/>
        <end position="579"/>
    </location>
</feature>
<dbReference type="VEuPathDB" id="FungiDB:F503_00642"/>